<reference evidence="8" key="1">
    <citation type="submission" date="2023-05" db="EMBL/GenBank/DDBJ databases">
        <authorList>
            <person name="Huff M."/>
        </authorList>
    </citation>
    <scope>NUCLEOTIDE SEQUENCE</scope>
</reference>
<evidence type="ECO:0000256" key="6">
    <source>
        <dbReference type="RuleBase" id="RU363132"/>
    </source>
</evidence>
<dbReference type="AlphaFoldDB" id="A0AAD2E433"/>
<evidence type="ECO:0000256" key="4">
    <source>
        <dbReference type="ARBA" id="ARBA00022989"/>
    </source>
</evidence>
<dbReference type="EMBL" id="OU503049">
    <property type="protein sequence ID" value="CAI9776544.1"/>
    <property type="molecule type" value="Genomic_DNA"/>
</dbReference>
<dbReference type="Proteomes" id="UP000834106">
    <property type="component" value="Chromosome 14"/>
</dbReference>
<feature type="transmembrane region" description="Helical" evidence="6">
    <location>
        <begin position="82"/>
        <end position="104"/>
    </location>
</feature>
<evidence type="ECO:0000256" key="3">
    <source>
        <dbReference type="ARBA" id="ARBA00022824"/>
    </source>
</evidence>
<evidence type="ECO:0000313" key="9">
    <source>
        <dbReference type="Proteomes" id="UP000834106"/>
    </source>
</evidence>
<dbReference type="PROSITE" id="PS50845">
    <property type="entry name" value="RETICULON"/>
    <property type="match status" value="1"/>
</dbReference>
<evidence type="ECO:0000256" key="2">
    <source>
        <dbReference type="ARBA" id="ARBA00022692"/>
    </source>
</evidence>
<keyword evidence="5 6" id="KW-0472">Membrane</keyword>
<keyword evidence="3 6" id="KW-0256">Endoplasmic reticulum</keyword>
<evidence type="ECO:0000259" key="7">
    <source>
        <dbReference type="PROSITE" id="PS50845"/>
    </source>
</evidence>
<gene>
    <name evidence="8" type="ORF">FPE_LOCUS23974</name>
</gene>
<protein>
    <recommendedName>
        <fullName evidence="6">Reticulon-like protein</fullName>
    </recommendedName>
</protein>
<name>A0AAD2E433_9LAMI</name>
<feature type="domain" description="Reticulon" evidence="7">
    <location>
        <begin position="53"/>
        <end position="147"/>
    </location>
</feature>
<dbReference type="InterPro" id="IPR003388">
    <property type="entry name" value="Reticulon"/>
</dbReference>
<comment type="subcellular location">
    <subcellularLocation>
        <location evidence="1 6">Endoplasmic reticulum membrane</location>
        <topology evidence="1 6">Multi-pass membrane protein</topology>
    </subcellularLocation>
</comment>
<keyword evidence="4 6" id="KW-1133">Transmembrane helix</keyword>
<keyword evidence="9" id="KW-1185">Reference proteome</keyword>
<dbReference type="PANTHER" id="PTHR10994:SF177">
    <property type="entry name" value="RETICULON-LIKE PROTEIN B15"/>
    <property type="match status" value="1"/>
</dbReference>
<dbReference type="PANTHER" id="PTHR10994">
    <property type="entry name" value="RETICULON"/>
    <property type="match status" value="1"/>
</dbReference>
<evidence type="ECO:0000256" key="1">
    <source>
        <dbReference type="ARBA" id="ARBA00004477"/>
    </source>
</evidence>
<sequence>MGRFTNSGSIMAMTILLPLRPPPMINIHVSRQEKFHLFGRQKQMHKAFSGGKPADVVIWRNKQMSGGLLADATVIWLLFEWIGYHLINFLCHSLILSLATLFLWSNLSYSVNRSASNFPQIVLPEDLCMNIALLLRDRCNQAFGIFRLKKFLYELSSPNELLTHLIFLKICTGISYWIWVTLPCPTVISNFYDTR</sequence>
<evidence type="ECO:0000256" key="5">
    <source>
        <dbReference type="ARBA" id="ARBA00023136"/>
    </source>
</evidence>
<proteinExistence type="predicted"/>
<dbReference type="Pfam" id="PF02453">
    <property type="entry name" value="Reticulon"/>
    <property type="match status" value="1"/>
</dbReference>
<dbReference type="GO" id="GO:0005789">
    <property type="term" value="C:endoplasmic reticulum membrane"/>
    <property type="evidence" value="ECO:0007669"/>
    <property type="project" value="UniProtKB-SubCell"/>
</dbReference>
<evidence type="ECO:0000313" key="8">
    <source>
        <dbReference type="EMBL" id="CAI9776544.1"/>
    </source>
</evidence>
<keyword evidence="2 6" id="KW-0812">Transmembrane</keyword>
<dbReference type="GO" id="GO:0009617">
    <property type="term" value="P:response to bacterium"/>
    <property type="evidence" value="ECO:0007669"/>
    <property type="project" value="InterPro"/>
</dbReference>
<accession>A0AAD2E433</accession>
<dbReference type="InterPro" id="IPR045064">
    <property type="entry name" value="Reticulon-like"/>
</dbReference>
<organism evidence="8 9">
    <name type="scientific">Fraxinus pennsylvanica</name>
    <dbReference type="NCBI Taxonomy" id="56036"/>
    <lineage>
        <taxon>Eukaryota</taxon>
        <taxon>Viridiplantae</taxon>
        <taxon>Streptophyta</taxon>
        <taxon>Embryophyta</taxon>
        <taxon>Tracheophyta</taxon>
        <taxon>Spermatophyta</taxon>
        <taxon>Magnoliopsida</taxon>
        <taxon>eudicotyledons</taxon>
        <taxon>Gunneridae</taxon>
        <taxon>Pentapetalae</taxon>
        <taxon>asterids</taxon>
        <taxon>lamiids</taxon>
        <taxon>Lamiales</taxon>
        <taxon>Oleaceae</taxon>
        <taxon>Oleeae</taxon>
        <taxon>Fraxinus</taxon>
    </lineage>
</organism>
<comment type="caution">
    <text evidence="6">Lacks conserved residue(s) required for the propagation of feature annotation.</text>
</comment>